<dbReference type="Proteomes" id="UP001432027">
    <property type="component" value="Unassembled WGS sequence"/>
</dbReference>
<proteinExistence type="predicted"/>
<comment type="caution">
    <text evidence="1">The sequence shown here is derived from an EMBL/GenBank/DDBJ whole genome shotgun (WGS) entry which is preliminary data.</text>
</comment>
<evidence type="ECO:0000313" key="1">
    <source>
        <dbReference type="EMBL" id="GMS91765.1"/>
    </source>
</evidence>
<accession>A0AAV5T9H5</accession>
<organism evidence="1 2">
    <name type="scientific">Pristionchus entomophagus</name>
    <dbReference type="NCBI Taxonomy" id="358040"/>
    <lineage>
        <taxon>Eukaryota</taxon>
        <taxon>Metazoa</taxon>
        <taxon>Ecdysozoa</taxon>
        <taxon>Nematoda</taxon>
        <taxon>Chromadorea</taxon>
        <taxon>Rhabditida</taxon>
        <taxon>Rhabditina</taxon>
        <taxon>Diplogasteromorpha</taxon>
        <taxon>Diplogasteroidea</taxon>
        <taxon>Neodiplogasteridae</taxon>
        <taxon>Pristionchus</taxon>
    </lineage>
</organism>
<reference evidence="1" key="1">
    <citation type="submission" date="2023-10" db="EMBL/GenBank/DDBJ databases">
        <title>Genome assembly of Pristionchus species.</title>
        <authorList>
            <person name="Yoshida K."/>
            <person name="Sommer R.J."/>
        </authorList>
    </citation>
    <scope>NUCLEOTIDE SEQUENCE</scope>
    <source>
        <strain evidence="1">RS0144</strain>
    </source>
</reference>
<sequence length="102" mass="12331">GRWNYGAFWERVLDNPQLPIPEWSEARQQIAFLFKSLRSNLLDEARRYMSIHFRPFHSIYHPLLPGESIIEHEKRSHFSTLEYFDAIYKLIERKVNESCHPE</sequence>
<name>A0AAV5T9H5_9BILA</name>
<evidence type="ECO:0000313" key="2">
    <source>
        <dbReference type="Proteomes" id="UP001432027"/>
    </source>
</evidence>
<gene>
    <name evidence="1" type="ORF">PENTCL1PPCAC_13940</name>
</gene>
<keyword evidence="2" id="KW-1185">Reference proteome</keyword>
<dbReference type="EMBL" id="BTSX01000004">
    <property type="protein sequence ID" value="GMS91765.1"/>
    <property type="molecule type" value="Genomic_DNA"/>
</dbReference>
<feature type="non-terminal residue" evidence="1">
    <location>
        <position position="1"/>
    </location>
</feature>
<feature type="non-terminal residue" evidence="1">
    <location>
        <position position="102"/>
    </location>
</feature>
<protein>
    <submittedName>
        <fullName evidence="1">Uncharacterized protein</fullName>
    </submittedName>
</protein>
<dbReference type="AlphaFoldDB" id="A0AAV5T9H5"/>